<keyword evidence="1" id="KW-0812">Transmembrane</keyword>
<keyword evidence="1" id="KW-1133">Transmembrane helix</keyword>
<keyword evidence="1" id="KW-0472">Membrane</keyword>
<keyword evidence="3" id="KW-1185">Reference proteome</keyword>
<name>A0ABW4L5Z4_9MICO</name>
<feature type="transmembrane region" description="Helical" evidence="1">
    <location>
        <begin position="50"/>
        <end position="71"/>
    </location>
</feature>
<evidence type="ECO:0000313" key="2">
    <source>
        <dbReference type="EMBL" id="MFD1717404.1"/>
    </source>
</evidence>
<protein>
    <submittedName>
        <fullName evidence="2">DUF2530 domain-containing protein</fullName>
    </submittedName>
</protein>
<sequence length="82" mass="9267">MPQVELFERRPDPPPAKVNAVTLTVTGTVIWIVVTVVVGVLDLLDRVPDRWIDVCFAALGLGLIAVVWGYIHEYRARRRSRN</sequence>
<evidence type="ECO:0000313" key="3">
    <source>
        <dbReference type="Proteomes" id="UP001597277"/>
    </source>
</evidence>
<organism evidence="2 3">
    <name type="scientific">Georgenia deserti</name>
    <dbReference type="NCBI Taxonomy" id="2093781"/>
    <lineage>
        <taxon>Bacteria</taxon>
        <taxon>Bacillati</taxon>
        <taxon>Actinomycetota</taxon>
        <taxon>Actinomycetes</taxon>
        <taxon>Micrococcales</taxon>
        <taxon>Bogoriellaceae</taxon>
        <taxon>Georgenia</taxon>
    </lineage>
</organism>
<gene>
    <name evidence="2" type="ORF">ACFSE6_06135</name>
</gene>
<accession>A0ABW4L5Z4</accession>
<reference evidence="3" key="1">
    <citation type="journal article" date="2019" name="Int. J. Syst. Evol. Microbiol.">
        <title>The Global Catalogue of Microorganisms (GCM) 10K type strain sequencing project: providing services to taxonomists for standard genome sequencing and annotation.</title>
        <authorList>
            <consortium name="The Broad Institute Genomics Platform"/>
            <consortium name="The Broad Institute Genome Sequencing Center for Infectious Disease"/>
            <person name="Wu L."/>
            <person name="Ma J."/>
        </authorList>
    </citation>
    <scope>NUCLEOTIDE SEQUENCE [LARGE SCALE GENOMIC DNA]</scope>
    <source>
        <strain evidence="3">JCM 17130</strain>
    </source>
</reference>
<dbReference type="Proteomes" id="UP001597277">
    <property type="component" value="Unassembled WGS sequence"/>
</dbReference>
<proteinExistence type="predicted"/>
<dbReference type="EMBL" id="JBHUEE010000002">
    <property type="protein sequence ID" value="MFD1717404.1"/>
    <property type="molecule type" value="Genomic_DNA"/>
</dbReference>
<feature type="transmembrane region" description="Helical" evidence="1">
    <location>
        <begin position="20"/>
        <end position="44"/>
    </location>
</feature>
<dbReference type="Pfam" id="PF10745">
    <property type="entry name" value="DUF2530"/>
    <property type="match status" value="1"/>
</dbReference>
<evidence type="ECO:0000256" key="1">
    <source>
        <dbReference type="SAM" id="Phobius"/>
    </source>
</evidence>
<dbReference type="InterPro" id="IPR019681">
    <property type="entry name" value="DUF2530"/>
</dbReference>
<dbReference type="RefSeq" id="WP_388003568.1">
    <property type="nucleotide sequence ID" value="NZ_JBHUEE010000002.1"/>
</dbReference>
<comment type="caution">
    <text evidence="2">The sequence shown here is derived from an EMBL/GenBank/DDBJ whole genome shotgun (WGS) entry which is preliminary data.</text>
</comment>